<dbReference type="Gene3D" id="3.40.50.1820">
    <property type="entry name" value="alpha/beta hydrolase"/>
    <property type="match status" value="1"/>
</dbReference>
<gene>
    <name evidence="4" type="ORF">I5907_17670</name>
</gene>
<evidence type="ECO:0000256" key="2">
    <source>
        <dbReference type="ARBA" id="ARBA00022801"/>
    </source>
</evidence>
<evidence type="ECO:0000256" key="1">
    <source>
        <dbReference type="ARBA" id="ARBA00005622"/>
    </source>
</evidence>
<comment type="caution">
    <text evidence="4">The sequence shown here is derived from an EMBL/GenBank/DDBJ whole genome shotgun (WGS) entry which is preliminary data.</text>
</comment>
<dbReference type="PANTHER" id="PTHR40841">
    <property type="entry name" value="SIDEROPHORE TRIACETYLFUSARININE C ESTERASE"/>
    <property type="match status" value="1"/>
</dbReference>
<dbReference type="RefSeq" id="WP_196992129.1">
    <property type="nucleotide sequence ID" value="NZ_JADWYR010000002.1"/>
</dbReference>
<keyword evidence="3" id="KW-0732">Signal</keyword>
<dbReference type="SUPFAM" id="SSF53474">
    <property type="entry name" value="alpha/beta-Hydrolases"/>
    <property type="match status" value="1"/>
</dbReference>
<keyword evidence="5" id="KW-1185">Reference proteome</keyword>
<evidence type="ECO:0000256" key="3">
    <source>
        <dbReference type="SAM" id="SignalP"/>
    </source>
</evidence>
<protein>
    <submittedName>
        <fullName evidence="4">Alpha/beta hydrolase</fullName>
    </submittedName>
</protein>
<keyword evidence="2 4" id="KW-0378">Hydrolase</keyword>
<reference evidence="4" key="1">
    <citation type="submission" date="2020-11" db="EMBL/GenBank/DDBJ databases">
        <title>Bacterial whole genome sequence for Panacibacter sp. DH6.</title>
        <authorList>
            <person name="Le V."/>
            <person name="Ko S."/>
            <person name="Ahn C.-Y."/>
            <person name="Oh H.-M."/>
        </authorList>
    </citation>
    <scope>NUCLEOTIDE SEQUENCE</scope>
    <source>
        <strain evidence="4">DH6</strain>
    </source>
</reference>
<dbReference type="EMBL" id="JADWYR010000002">
    <property type="protein sequence ID" value="MBG9378071.1"/>
    <property type="molecule type" value="Genomic_DNA"/>
</dbReference>
<dbReference type="GO" id="GO:0016788">
    <property type="term" value="F:hydrolase activity, acting on ester bonds"/>
    <property type="evidence" value="ECO:0007669"/>
    <property type="project" value="TreeGrafter"/>
</dbReference>
<accession>A0A931GZ74</accession>
<evidence type="ECO:0000313" key="5">
    <source>
        <dbReference type="Proteomes" id="UP000628448"/>
    </source>
</evidence>
<name>A0A931GZ74_9BACT</name>
<dbReference type="InterPro" id="IPR029058">
    <property type="entry name" value="AB_hydrolase_fold"/>
</dbReference>
<dbReference type="AlphaFoldDB" id="A0A931GZ74"/>
<dbReference type="Proteomes" id="UP000628448">
    <property type="component" value="Unassembled WGS sequence"/>
</dbReference>
<proteinExistence type="inferred from homology"/>
<comment type="similarity">
    <text evidence="1">Belongs to the esterase D family.</text>
</comment>
<dbReference type="Pfam" id="PF00756">
    <property type="entry name" value="Esterase"/>
    <property type="match status" value="1"/>
</dbReference>
<feature type="signal peptide" evidence="3">
    <location>
        <begin position="1"/>
        <end position="22"/>
    </location>
</feature>
<dbReference type="InterPro" id="IPR000801">
    <property type="entry name" value="Esterase-like"/>
</dbReference>
<feature type="chain" id="PRO_5037848391" evidence="3">
    <location>
        <begin position="23"/>
        <end position="288"/>
    </location>
</feature>
<dbReference type="PANTHER" id="PTHR40841:SF2">
    <property type="entry name" value="SIDEROPHORE-DEGRADING ESTERASE (EUROFUNG)"/>
    <property type="match status" value="1"/>
</dbReference>
<dbReference type="InterPro" id="IPR052558">
    <property type="entry name" value="Siderophore_Hydrolase_D"/>
</dbReference>
<sequence length="288" mass="32215">MKKITTRLMLLLTCLYIPTVYAAAQSASSDTHKLVSDYNKKQYQLKVLLPAKYTASDTVAYPVLYVLDGNYSTSLFQSTIDLFSMAPELQQLIIVTIDGVNTSYEQWLANRYYDYTPSSDPAADTAIARFMKTAVVPSGGATAFLQTLEKQILPWVEQHYKTNADKGLYGHSLGGLFSAYCLLQKPALFHRYSINSPSLWWRQGEMAKQFAATTAADSTIDARVFLSAGKLEGDFMIKPVDAFEKVIIANLPGIKLNYKIFDDETHLSVVPLTCTRTLRTFYSLMASR</sequence>
<organism evidence="4 5">
    <name type="scientific">Panacibacter microcysteis</name>
    <dbReference type="NCBI Taxonomy" id="2793269"/>
    <lineage>
        <taxon>Bacteria</taxon>
        <taxon>Pseudomonadati</taxon>
        <taxon>Bacteroidota</taxon>
        <taxon>Chitinophagia</taxon>
        <taxon>Chitinophagales</taxon>
        <taxon>Chitinophagaceae</taxon>
        <taxon>Panacibacter</taxon>
    </lineage>
</organism>
<evidence type="ECO:0000313" key="4">
    <source>
        <dbReference type="EMBL" id="MBG9378071.1"/>
    </source>
</evidence>